<dbReference type="SMART" id="SM00387">
    <property type="entry name" value="HATPase_c"/>
    <property type="match status" value="1"/>
</dbReference>
<feature type="domain" description="HAMP" evidence="12">
    <location>
        <begin position="200"/>
        <end position="252"/>
    </location>
</feature>
<evidence type="ECO:0000256" key="3">
    <source>
        <dbReference type="ARBA" id="ARBA00012438"/>
    </source>
</evidence>
<evidence type="ECO:0000259" key="11">
    <source>
        <dbReference type="PROSITE" id="PS50110"/>
    </source>
</evidence>
<comment type="subcellular location">
    <subcellularLocation>
        <location evidence="2">Membrane</location>
    </subcellularLocation>
</comment>
<keyword evidence="9" id="KW-0472">Membrane</keyword>
<dbReference type="InterPro" id="IPR036097">
    <property type="entry name" value="HisK_dim/P_sf"/>
</dbReference>
<dbReference type="InterPro" id="IPR005467">
    <property type="entry name" value="His_kinase_dom"/>
</dbReference>
<dbReference type="GO" id="GO:0009927">
    <property type="term" value="F:histidine phosphotransfer kinase activity"/>
    <property type="evidence" value="ECO:0007669"/>
    <property type="project" value="TreeGrafter"/>
</dbReference>
<organism evidence="13 14">
    <name type="scientific">Pseudazoarcus pumilus</name>
    <dbReference type="NCBI Taxonomy" id="2067960"/>
    <lineage>
        <taxon>Bacteria</taxon>
        <taxon>Pseudomonadati</taxon>
        <taxon>Pseudomonadota</taxon>
        <taxon>Betaproteobacteria</taxon>
        <taxon>Rhodocyclales</taxon>
        <taxon>Zoogloeaceae</taxon>
        <taxon>Pseudazoarcus</taxon>
    </lineage>
</organism>
<dbReference type="SUPFAM" id="SSF52172">
    <property type="entry name" value="CheY-like"/>
    <property type="match status" value="1"/>
</dbReference>
<dbReference type="CDD" id="cd00156">
    <property type="entry name" value="REC"/>
    <property type="match status" value="1"/>
</dbReference>
<evidence type="ECO:0000256" key="5">
    <source>
        <dbReference type="ARBA" id="ARBA00022679"/>
    </source>
</evidence>
<evidence type="ECO:0000313" key="14">
    <source>
        <dbReference type="Proteomes" id="UP000242205"/>
    </source>
</evidence>
<name>A0A2I6SAP6_9RHOO</name>
<dbReference type="Pfam" id="PF00072">
    <property type="entry name" value="Response_reg"/>
    <property type="match status" value="1"/>
</dbReference>
<dbReference type="Gene3D" id="1.10.287.130">
    <property type="match status" value="1"/>
</dbReference>
<dbReference type="InterPro" id="IPR003661">
    <property type="entry name" value="HisK_dim/P_dom"/>
</dbReference>
<dbReference type="Pfam" id="PF09984">
    <property type="entry name" value="sCache_4"/>
    <property type="match status" value="1"/>
</dbReference>
<dbReference type="OrthoDB" id="6114847at2"/>
<dbReference type="CDD" id="cd00082">
    <property type="entry name" value="HisKA"/>
    <property type="match status" value="1"/>
</dbReference>
<dbReference type="InterPro" id="IPR019247">
    <property type="entry name" value="Histidine_kinase_BarA_N"/>
</dbReference>
<sequence length="640" mass="69141">MMKNWGVRARVLLVAVLPMLVVALLLTAFYTSSRIDDVEQAHAARGKAYARQLVAASEYAVFSGNHDALQKLTEASLAEEGMAGVIIIDLFGETLARSGQLDEDIALARELLAESDYVSSKRTLRVIEPIYAGQASLGTELNDEAFRSGSKVLTPTLGNVVVDLSRSALDAQRRDLLRTGMLTVLAALVGTLLLATSMSRGVSGPIRRVADAVSRIGKGQFDQRVPIVGGGSLRMLAEGVNEMAEELAGMHAQMRGRISEATAELRERKEEAERANMAKSRFLAAASHDLRQPMHALGLFISELSQCRLDAPSRHLLGQITASAEAMEDLLDSLLDISRLDAGVLQASVRAFPLQPVLERIAATQRAAASDARVTLRIRHTDAWGVSDPVLFERILGNLVSNAVRYSPAGKVLVACRRRGDTWRIEVRDNGIGIPQHAQENIFQEFVQLQNPERSRDKGLGLGLAIVRRLTAMLDHPLELRSTPGRGSAFAVTIPAGRREDVVDAPAPEREPGDLGGLRVALVEDDPLVLSAMHSLLTSWGCDMVAAPDLELLVDRLNARGGAPNAIISDHRLARGASGAEVIREVRRRYGEDLPAALITGDTGPDALALAEREGLPVLHKPVRPARLRALLNRIAANVD</sequence>
<dbReference type="InterPro" id="IPR036890">
    <property type="entry name" value="HATPase_C_sf"/>
</dbReference>
<keyword evidence="5" id="KW-0808">Transferase</keyword>
<dbReference type="SUPFAM" id="SSF55874">
    <property type="entry name" value="ATPase domain of HSP90 chaperone/DNA topoisomerase II/histidine kinase"/>
    <property type="match status" value="1"/>
</dbReference>
<dbReference type="Gene3D" id="3.30.565.10">
    <property type="entry name" value="Histidine kinase-like ATPase, C-terminal domain"/>
    <property type="match status" value="1"/>
</dbReference>
<dbReference type="SMART" id="SM00388">
    <property type="entry name" value="HisKA"/>
    <property type="match status" value="1"/>
</dbReference>
<dbReference type="PROSITE" id="PS50110">
    <property type="entry name" value="RESPONSE_REGULATORY"/>
    <property type="match status" value="1"/>
</dbReference>
<feature type="coiled-coil region" evidence="8">
    <location>
        <begin position="251"/>
        <end position="278"/>
    </location>
</feature>
<dbReference type="PRINTS" id="PR00344">
    <property type="entry name" value="BCTRLSENSOR"/>
</dbReference>
<evidence type="ECO:0000256" key="1">
    <source>
        <dbReference type="ARBA" id="ARBA00000085"/>
    </source>
</evidence>
<dbReference type="GO" id="GO:0000155">
    <property type="term" value="F:phosphorelay sensor kinase activity"/>
    <property type="evidence" value="ECO:0007669"/>
    <property type="project" value="InterPro"/>
</dbReference>
<dbReference type="PROSITE" id="PS50109">
    <property type="entry name" value="HIS_KIN"/>
    <property type="match status" value="1"/>
</dbReference>
<evidence type="ECO:0000256" key="6">
    <source>
        <dbReference type="ARBA" id="ARBA00022777"/>
    </source>
</evidence>
<evidence type="ECO:0000259" key="10">
    <source>
        <dbReference type="PROSITE" id="PS50109"/>
    </source>
</evidence>
<dbReference type="CDD" id="cd06225">
    <property type="entry name" value="HAMP"/>
    <property type="match status" value="1"/>
</dbReference>
<dbReference type="SUPFAM" id="SSF47384">
    <property type="entry name" value="Homodimeric domain of signal transducing histidine kinase"/>
    <property type="match status" value="1"/>
</dbReference>
<dbReference type="SMART" id="SM00304">
    <property type="entry name" value="HAMP"/>
    <property type="match status" value="1"/>
</dbReference>
<accession>A0A2I6SAP6</accession>
<dbReference type="SMART" id="SM00448">
    <property type="entry name" value="REC"/>
    <property type="match status" value="1"/>
</dbReference>
<evidence type="ECO:0000256" key="4">
    <source>
        <dbReference type="ARBA" id="ARBA00022553"/>
    </source>
</evidence>
<keyword evidence="4 7" id="KW-0597">Phosphoprotein</keyword>
<protein>
    <recommendedName>
        <fullName evidence="3">histidine kinase</fullName>
        <ecNumber evidence="3">2.7.13.3</ecNumber>
    </recommendedName>
</protein>
<dbReference type="InterPro" id="IPR003594">
    <property type="entry name" value="HATPase_dom"/>
</dbReference>
<evidence type="ECO:0000259" key="12">
    <source>
        <dbReference type="PROSITE" id="PS50885"/>
    </source>
</evidence>
<gene>
    <name evidence="13" type="ORF">C0099_02880</name>
</gene>
<dbReference type="Pfam" id="PF00512">
    <property type="entry name" value="HisKA"/>
    <property type="match status" value="1"/>
</dbReference>
<dbReference type="EC" id="2.7.13.3" evidence="3"/>
<dbReference type="KEGG" id="atw:C0099_02880"/>
<keyword evidence="14" id="KW-1185">Reference proteome</keyword>
<feature type="domain" description="Histidine kinase" evidence="10">
    <location>
        <begin position="285"/>
        <end position="498"/>
    </location>
</feature>
<feature type="transmembrane region" description="Helical" evidence="9">
    <location>
        <begin position="176"/>
        <end position="198"/>
    </location>
</feature>
<dbReference type="FunFam" id="3.30.565.10:FF:000049">
    <property type="entry name" value="Two-component sensor histidine kinase"/>
    <property type="match status" value="1"/>
</dbReference>
<dbReference type="Pfam" id="PF02518">
    <property type="entry name" value="HATPase_c"/>
    <property type="match status" value="1"/>
</dbReference>
<evidence type="ECO:0000256" key="7">
    <source>
        <dbReference type="PROSITE-ProRule" id="PRU00169"/>
    </source>
</evidence>
<dbReference type="Proteomes" id="UP000242205">
    <property type="component" value="Chromosome"/>
</dbReference>
<dbReference type="AlphaFoldDB" id="A0A2I6SAP6"/>
<feature type="modified residue" description="4-aspartylphosphate" evidence="7">
    <location>
        <position position="570"/>
    </location>
</feature>
<dbReference type="PANTHER" id="PTHR43047:SF9">
    <property type="entry name" value="HISTIDINE KINASE"/>
    <property type="match status" value="1"/>
</dbReference>
<evidence type="ECO:0000256" key="2">
    <source>
        <dbReference type="ARBA" id="ARBA00004370"/>
    </source>
</evidence>
<proteinExistence type="predicted"/>
<dbReference type="Pfam" id="PF00672">
    <property type="entry name" value="HAMP"/>
    <property type="match status" value="1"/>
</dbReference>
<evidence type="ECO:0000313" key="13">
    <source>
        <dbReference type="EMBL" id="AUN96315.1"/>
    </source>
</evidence>
<dbReference type="InterPro" id="IPR011006">
    <property type="entry name" value="CheY-like_superfamily"/>
</dbReference>
<dbReference type="EMBL" id="CP025682">
    <property type="protein sequence ID" value="AUN96315.1"/>
    <property type="molecule type" value="Genomic_DNA"/>
</dbReference>
<evidence type="ECO:0000256" key="9">
    <source>
        <dbReference type="SAM" id="Phobius"/>
    </source>
</evidence>
<dbReference type="GO" id="GO:0005886">
    <property type="term" value="C:plasma membrane"/>
    <property type="evidence" value="ECO:0007669"/>
    <property type="project" value="TreeGrafter"/>
</dbReference>
<dbReference type="Gene3D" id="6.10.340.10">
    <property type="match status" value="1"/>
</dbReference>
<dbReference type="PROSITE" id="PS50885">
    <property type="entry name" value="HAMP"/>
    <property type="match status" value="1"/>
</dbReference>
<keyword evidence="9" id="KW-0812">Transmembrane</keyword>
<reference evidence="13 14" key="1">
    <citation type="submission" date="2018-01" db="EMBL/GenBank/DDBJ databases">
        <authorList>
            <person name="Fu G.-Y."/>
        </authorList>
    </citation>
    <scope>NUCLEOTIDE SEQUENCE [LARGE SCALE GENOMIC DNA]</scope>
    <source>
        <strain evidence="13 14">SY39</strain>
    </source>
</reference>
<feature type="domain" description="Response regulatory" evidence="11">
    <location>
        <begin position="519"/>
        <end position="636"/>
    </location>
</feature>
<dbReference type="PANTHER" id="PTHR43047">
    <property type="entry name" value="TWO-COMPONENT HISTIDINE PROTEIN KINASE"/>
    <property type="match status" value="1"/>
</dbReference>
<dbReference type="Gene3D" id="3.40.50.2300">
    <property type="match status" value="1"/>
</dbReference>
<evidence type="ECO:0000256" key="8">
    <source>
        <dbReference type="SAM" id="Coils"/>
    </source>
</evidence>
<dbReference type="InterPro" id="IPR003660">
    <property type="entry name" value="HAMP_dom"/>
</dbReference>
<dbReference type="InterPro" id="IPR004358">
    <property type="entry name" value="Sig_transdc_His_kin-like_C"/>
</dbReference>
<comment type="catalytic activity">
    <reaction evidence="1">
        <text>ATP + protein L-histidine = ADP + protein N-phospho-L-histidine.</text>
        <dbReference type="EC" id="2.7.13.3"/>
    </reaction>
</comment>
<dbReference type="SUPFAM" id="SSF158472">
    <property type="entry name" value="HAMP domain-like"/>
    <property type="match status" value="1"/>
</dbReference>
<keyword evidence="8" id="KW-0175">Coiled coil</keyword>
<dbReference type="InterPro" id="IPR001789">
    <property type="entry name" value="Sig_transdc_resp-reg_receiver"/>
</dbReference>
<keyword evidence="6 13" id="KW-0418">Kinase</keyword>
<keyword evidence="9" id="KW-1133">Transmembrane helix</keyword>